<gene>
    <name evidence="11" type="primary">rbsA1_1</name>
    <name evidence="11" type="ORF">GCM10007874_05640</name>
</gene>
<dbReference type="PROSITE" id="PS00211">
    <property type="entry name" value="ABC_TRANSPORTER_1"/>
    <property type="match status" value="1"/>
</dbReference>
<dbReference type="InterPro" id="IPR003593">
    <property type="entry name" value="AAA+_ATPase"/>
</dbReference>
<evidence type="ECO:0000313" key="11">
    <source>
        <dbReference type="EMBL" id="GLS17549.1"/>
    </source>
</evidence>
<keyword evidence="5" id="KW-0677">Repeat</keyword>
<dbReference type="InterPro" id="IPR017871">
    <property type="entry name" value="ABC_transporter-like_CS"/>
</dbReference>
<dbReference type="InterPro" id="IPR027417">
    <property type="entry name" value="P-loop_NTPase"/>
</dbReference>
<dbReference type="SUPFAM" id="SSF52540">
    <property type="entry name" value="P-loop containing nucleoside triphosphate hydrolases"/>
    <property type="match status" value="2"/>
</dbReference>
<evidence type="ECO:0000259" key="10">
    <source>
        <dbReference type="PROSITE" id="PS50893"/>
    </source>
</evidence>
<dbReference type="CDD" id="cd03215">
    <property type="entry name" value="ABC_Carb_Monos_II"/>
    <property type="match status" value="1"/>
</dbReference>
<organism evidence="11 12">
    <name type="scientific">Labrys miyagiensis</name>
    <dbReference type="NCBI Taxonomy" id="346912"/>
    <lineage>
        <taxon>Bacteria</taxon>
        <taxon>Pseudomonadati</taxon>
        <taxon>Pseudomonadota</taxon>
        <taxon>Alphaproteobacteria</taxon>
        <taxon>Hyphomicrobiales</taxon>
        <taxon>Xanthobacteraceae</taxon>
        <taxon>Labrys</taxon>
    </lineage>
</organism>
<comment type="similarity">
    <text evidence="1">Belongs to the ABC transporter superfamily.</text>
</comment>
<comment type="caution">
    <text evidence="11">The sequence shown here is derived from an EMBL/GenBank/DDBJ whole genome shotgun (WGS) entry which is preliminary data.</text>
</comment>
<dbReference type="PROSITE" id="PS50893">
    <property type="entry name" value="ABC_TRANSPORTER_2"/>
    <property type="match status" value="2"/>
</dbReference>
<keyword evidence="3" id="KW-1003">Cell membrane</keyword>
<dbReference type="Pfam" id="PF00005">
    <property type="entry name" value="ABC_tran"/>
    <property type="match status" value="2"/>
</dbReference>
<protein>
    <submittedName>
        <fullName evidence="11">Ribose import ATP-binding protein RbsA 1</fullName>
    </submittedName>
</protein>
<accession>A0ABQ6CFU5</accession>
<keyword evidence="4" id="KW-0762">Sugar transport</keyword>
<evidence type="ECO:0000256" key="3">
    <source>
        <dbReference type="ARBA" id="ARBA00022475"/>
    </source>
</evidence>
<keyword evidence="8" id="KW-1278">Translocase</keyword>
<dbReference type="Proteomes" id="UP001156882">
    <property type="component" value="Unassembled WGS sequence"/>
</dbReference>
<keyword evidence="7 11" id="KW-0067">ATP-binding</keyword>
<sequence>MPSASADTPLLSLTGVSKRFPGVRALHDTHLTLYPGQVTALLGENGAGKSTIVKILTGIYTPDEGEIRVGGEAVSFSSPRDAWAAGITAIHQETIMFDELSVAENVFMGHMPKGAGGLVDWGAVHSRTRELLKRLDSDIDPAEPLKALGVAQKHLVEIARALSHEARIVIMDEPTAALSAREIDDLFRIIAQLKAEGRAILFISHKFEEIFRVADRWLCLRDGEHVGEGAISEANPPQLVRLMVGRSIEQVFPKREVPIGDVALEVKNLSNPTEFADISFVLRKGEILGLYGLVGAGRSEAMQAVFGISKPSAGEISLAGKPLSIRTPADAITAGIAYVPEDRQIQGAVLPFGVRENTTLASLFRHARGGFLSLASEIQDTRRLGTRLSVKAASWDQRLQELSGGNQQKVVIAKWLATNPKVIILDEPTKGIDVGSKAAVHDFMVDLAAEGLAVVLISSELPEVMGMSDRILVMHEGRIVREFARADMDAAAIVTAATGGHA</sequence>
<evidence type="ECO:0000256" key="6">
    <source>
        <dbReference type="ARBA" id="ARBA00022741"/>
    </source>
</evidence>
<feature type="domain" description="ABC transporter" evidence="10">
    <location>
        <begin position="11"/>
        <end position="247"/>
    </location>
</feature>
<dbReference type="EMBL" id="BSPC01000005">
    <property type="protein sequence ID" value="GLS17549.1"/>
    <property type="molecule type" value="Genomic_DNA"/>
</dbReference>
<keyword evidence="2" id="KW-0813">Transport</keyword>
<keyword evidence="9" id="KW-0472">Membrane</keyword>
<reference evidence="12" key="1">
    <citation type="journal article" date="2019" name="Int. J. Syst. Evol. Microbiol.">
        <title>The Global Catalogue of Microorganisms (GCM) 10K type strain sequencing project: providing services to taxonomists for standard genome sequencing and annotation.</title>
        <authorList>
            <consortium name="The Broad Institute Genomics Platform"/>
            <consortium name="The Broad Institute Genome Sequencing Center for Infectious Disease"/>
            <person name="Wu L."/>
            <person name="Ma J."/>
        </authorList>
    </citation>
    <scope>NUCLEOTIDE SEQUENCE [LARGE SCALE GENOMIC DNA]</scope>
    <source>
        <strain evidence="12">NBRC 101365</strain>
    </source>
</reference>
<evidence type="ECO:0000256" key="9">
    <source>
        <dbReference type="ARBA" id="ARBA00023136"/>
    </source>
</evidence>
<dbReference type="SMART" id="SM00382">
    <property type="entry name" value="AAA"/>
    <property type="match status" value="2"/>
</dbReference>
<evidence type="ECO:0000256" key="7">
    <source>
        <dbReference type="ARBA" id="ARBA00022840"/>
    </source>
</evidence>
<dbReference type="CDD" id="cd03216">
    <property type="entry name" value="ABC_Carb_Monos_I"/>
    <property type="match status" value="1"/>
</dbReference>
<dbReference type="RefSeq" id="WP_284310362.1">
    <property type="nucleotide sequence ID" value="NZ_BSPC01000005.1"/>
</dbReference>
<dbReference type="GO" id="GO:0005524">
    <property type="term" value="F:ATP binding"/>
    <property type="evidence" value="ECO:0007669"/>
    <property type="project" value="UniProtKB-KW"/>
</dbReference>
<feature type="domain" description="ABC transporter" evidence="10">
    <location>
        <begin position="257"/>
        <end position="501"/>
    </location>
</feature>
<proteinExistence type="inferred from homology"/>
<dbReference type="PANTHER" id="PTHR43790">
    <property type="entry name" value="CARBOHYDRATE TRANSPORT ATP-BINDING PROTEIN MG119-RELATED"/>
    <property type="match status" value="1"/>
</dbReference>
<evidence type="ECO:0000256" key="4">
    <source>
        <dbReference type="ARBA" id="ARBA00022597"/>
    </source>
</evidence>
<keyword evidence="6" id="KW-0547">Nucleotide-binding</keyword>
<dbReference type="Gene3D" id="3.40.50.300">
    <property type="entry name" value="P-loop containing nucleotide triphosphate hydrolases"/>
    <property type="match status" value="2"/>
</dbReference>
<keyword evidence="12" id="KW-1185">Reference proteome</keyword>
<evidence type="ECO:0000256" key="5">
    <source>
        <dbReference type="ARBA" id="ARBA00022737"/>
    </source>
</evidence>
<evidence type="ECO:0000313" key="12">
    <source>
        <dbReference type="Proteomes" id="UP001156882"/>
    </source>
</evidence>
<evidence type="ECO:0000256" key="1">
    <source>
        <dbReference type="ARBA" id="ARBA00005417"/>
    </source>
</evidence>
<dbReference type="InterPro" id="IPR050107">
    <property type="entry name" value="ABC_carbohydrate_import_ATPase"/>
</dbReference>
<name>A0ABQ6CFU5_9HYPH</name>
<dbReference type="PANTHER" id="PTHR43790:SF3">
    <property type="entry name" value="D-ALLOSE IMPORT ATP-BINDING PROTEIN ALSA-RELATED"/>
    <property type="match status" value="1"/>
</dbReference>
<dbReference type="InterPro" id="IPR003439">
    <property type="entry name" value="ABC_transporter-like_ATP-bd"/>
</dbReference>
<evidence type="ECO:0000256" key="2">
    <source>
        <dbReference type="ARBA" id="ARBA00022448"/>
    </source>
</evidence>
<evidence type="ECO:0000256" key="8">
    <source>
        <dbReference type="ARBA" id="ARBA00022967"/>
    </source>
</evidence>